<gene>
    <name evidence="2" type="ORF">SAMN04488028_1011010</name>
</gene>
<protein>
    <recommendedName>
        <fullName evidence="4">DUF4369 domain-containing protein</fullName>
    </recommendedName>
</protein>
<sequence length="195" mass="22314">MKRKSILFLVSVLASISISAQVGMSDSTDFVVTSGETIRGVVKVNLERNDLMIRSGRHIYNWTADKVDQVSVLDPSTGERHEYLTGGFGMNEGSFFFEVLSVGQIVLLYREGLKFSQYDETTYPPFYILQDGVLHSLAQNKKEFMSLFDGDYASEMSDYFKSNDVDISDRMKLKQMFTHYNAKFSIPDHYYVTNR</sequence>
<accession>A0A1M6LLF2</accession>
<dbReference type="Proteomes" id="UP000184474">
    <property type="component" value="Unassembled WGS sequence"/>
</dbReference>
<evidence type="ECO:0000256" key="1">
    <source>
        <dbReference type="SAM" id="SignalP"/>
    </source>
</evidence>
<dbReference type="STRING" id="156994.SAMN04488028_1011010"/>
<name>A0A1M6LLF2_REIAG</name>
<dbReference type="RefSeq" id="WP_073119892.1">
    <property type="nucleotide sequence ID" value="NZ_FRAA01000001.1"/>
</dbReference>
<evidence type="ECO:0000313" key="3">
    <source>
        <dbReference type="Proteomes" id="UP000184474"/>
    </source>
</evidence>
<organism evidence="2 3">
    <name type="scientific">Reichenbachiella agariperforans</name>
    <dbReference type="NCBI Taxonomy" id="156994"/>
    <lineage>
        <taxon>Bacteria</taxon>
        <taxon>Pseudomonadati</taxon>
        <taxon>Bacteroidota</taxon>
        <taxon>Cytophagia</taxon>
        <taxon>Cytophagales</taxon>
        <taxon>Reichenbachiellaceae</taxon>
        <taxon>Reichenbachiella</taxon>
    </lineage>
</organism>
<keyword evidence="1" id="KW-0732">Signal</keyword>
<proteinExistence type="predicted"/>
<keyword evidence="3" id="KW-1185">Reference proteome</keyword>
<dbReference type="EMBL" id="FRAA01000001">
    <property type="protein sequence ID" value="SHJ72017.1"/>
    <property type="molecule type" value="Genomic_DNA"/>
</dbReference>
<evidence type="ECO:0000313" key="2">
    <source>
        <dbReference type="EMBL" id="SHJ72017.1"/>
    </source>
</evidence>
<evidence type="ECO:0008006" key="4">
    <source>
        <dbReference type="Google" id="ProtNLM"/>
    </source>
</evidence>
<feature type="signal peptide" evidence="1">
    <location>
        <begin position="1"/>
        <end position="20"/>
    </location>
</feature>
<reference evidence="3" key="1">
    <citation type="submission" date="2016-11" db="EMBL/GenBank/DDBJ databases">
        <authorList>
            <person name="Varghese N."/>
            <person name="Submissions S."/>
        </authorList>
    </citation>
    <scope>NUCLEOTIDE SEQUENCE [LARGE SCALE GENOMIC DNA]</scope>
    <source>
        <strain evidence="3">DSM 26134</strain>
    </source>
</reference>
<feature type="chain" id="PRO_5013087691" description="DUF4369 domain-containing protein" evidence="1">
    <location>
        <begin position="21"/>
        <end position="195"/>
    </location>
</feature>
<dbReference type="AlphaFoldDB" id="A0A1M6LLF2"/>